<gene>
    <name evidence="2" type="ORF">DK389_24530</name>
</gene>
<dbReference type="OrthoDB" id="8003433at2"/>
<evidence type="ECO:0000313" key="2">
    <source>
        <dbReference type="EMBL" id="AWN43076.1"/>
    </source>
</evidence>
<name>A0A2U8WCP2_9HYPH</name>
<proteinExistence type="predicted"/>
<dbReference type="AlphaFoldDB" id="A0A2U8WCP2"/>
<feature type="region of interest" description="Disordered" evidence="1">
    <location>
        <begin position="1"/>
        <end position="22"/>
    </location>
</feature>
<organism evidence="2 3">
    <name type="scientific">Methylobacterium durans</name>
    <dbReference type="NCBI Taxonomy" id="2202825"/>
    <lineage>
        <taxon>Bacteria</taxon>
        <taxon>Pseudomonadati</taxon>
        <taxon>Pseudomonadota</taxon>
        <taxon>Alphaproteobacteria</taxon>
        <taxon>Hyphomicrobiales</taxon>
        <taxon>Methylobacteriaceae</taxon>
        <taxon>Methylobacterium</taxon>
    </lineage>
</organism>
<protein>
    <submittedName>
        <fullName evidence="2">Uncharacterized protein</fullName>
    </submittedName>
</protein>
<reference evidence="3" key="1">
    <citation type="submission" date="2018-05" db="EMBL/GenBank/DDBJ databases">
        <title>Complete Genome Sequence of Methylobacterium sp. 17SD2-17.</title>
        <authorList>
            <person name="Srinivasan S."/>
        </authorList>
    </citation>
    <scope>NUCLEOTIDE SEQUENCE [LARGE SCALE GENOMIC DNA]</scope>
    <source>
        <strain evidence="3">17SD2-17</strain>
    </source>
</reference>
<dbReference type="EMBL" id="CP029550">
    <property type="protein sequence ID" value="AWN43076.1"/>
    <property type="molecule type" value="Genomic_DNA"/>
</dbReference>
<accession>A0A2U8WCP2</accession>
<evidence type="ECO:0000256" key="1">
    <source>
        <dbReference type="SAM" id="MobiDB-lite"/>
    </source>
</evidence>
<dbReference type="Proteomes" id="UP000245926">
    <property type="component" value="Chromosome"/>
</dbReference>
<evidence type="ECO:0000313" key="3">
    <source>
        <dbReference type="Proteomes" id="UP000245926"/>
    </source>
</evidence>
<keyword evidence="3" id="KW-1185">Reference proteome</keyword>
<sequence length="82" mass="8815">MYALRTVSGTASSPKPVATDRQPVDLDRQALGGVVKGIASGLRDVLPVSEREPLPATFDPLIRRLTINPLDRRKAPSPRKAG</sequence>
<dbReference type="KEGG" id="mets:DK389_24530"/>